<sequence>MESDGEGGEGGSRKELELGFTEIETKSEALSRAEVFHIVKGVIGFVLFMHNQIPLILQDLENGFTSLKKELEILVESGLPPESKQPEIRKYNMRKKEVKNEIKKHEKLMKGISNQLFALQEALDSISSIEEVRLVIGGSLVRPLYVYDMQFSVGKFCSGTAKEGAVSKVAQTLSKKAIRALVSNGAGSSKHTGPSKLFLLIKGPSNFNMPLQFLPKRDLRYSKKATQFGLHVKCRCVASQKGDDDSLDPNDVIWFQCRHAVKGLACKKVEEC</sequence>
<reference evidence="2" key="1">
    <citation type="journal article" date="2022" name="Cell">
        <title>Repeat-based holocentromeres influence genome architecture and karyotype evolution.</title>
        <authorList>
            <person name="Hofstatter P.G."/>
            <person name="Thangavel G."/>
            <person name="Lux T."/>
            <person name="Neumann P."/>
            <person name="Vondrak T."/>
            <person name="Novak P."/>
            <person name="Zhang M."/>
            <person name="Costa L."/>
            <person name="Castellani M."/>
            <person name="Scott A."/>
            <person name="Toegelov H."/>
            <person name="Fuchs J."/>
            <person name="Mata-Sucre Y."/>
            <person name="Dias Y."/>
            <person name="Vanzela A.L.L."/>
            <person name="Huettel B."/>
            <person name="Almeida C.C.S."/>
            <person name="Simkova H."/>
            <person name="Souza G."/>
            <person name="Pedrosa-Harand A."/>
            <person name="Macas J."/>
            <person name="Mayer K.F.X."/>
            <person name="Houben A."/>
            <person name="Marques A."/>
        </authorList>
    </citation>
    <scope>NUCLEOTIDE SEQUENCE</scope>
    <source>
        <strain evidence="2">RhyBre1mFocal</strain>
    </source>
</reference>
<evidence type="ECO:0000313" key="3">
    <source>
        <dbReference type="Proteomes" id="UP001151287"/>
    </source>
</evidence>
<dbReference type="InterPro" id="IPR009511">
    <property type="entry name" value="MAD1/Cdc20-bound-Mad2-bd"/>
</dbReference>
<name>A0A9Q0C1P1_9POAL</name>
<proteinExistence type="predicted"/>
<dbReference type="OrthoDB" id="768308at2759"/>
<keyword evidence="3" id="KW-1185">Reference proteome</keyword>
<dbReference type="GO" id="GO:0007096">
    <property type="term" value="P:regulation of exit from mitosis"/>
    <property type="evidence" value="ECO:0007669"/>
    <property type="project" value="InterPro"/>
</dbReference>
<dbReference type="Proteomes" id="UP001151287">
    <property type="component" value="Unassembled WGS sequence"/>
</dbReference>
<evidence type="ECO:0000256" key="1">
    <source>
        <dbReference type="SAM" id="Coils"/>
    </source>
</evidence>
<dbReference type="Gene3D" id="3.30.900.20">
    <property type="match status" value="1"/>
</dbReference>
<dbReference type="EMBL" id="JAMQYH010000005">
    <property type="protein sequence ID" value="KAJ1685630.1"/>
    <property type="molecule type" value="Genomic_DNA"/>
</dbReference>
<gene>
    <name evidence="2" type="ORF">LUZ63_017020</name>
</gene>
<dbReference type="PANTHER" id="PTHR15681">
    <property type="entry name" value="MAD2L1-BINDING PROTEIN"/>
    <property type="match status" value="1"/>
</dbReference>
<dbReference type="AlphaFoldDB" id="A0A9Q0C1P1"/>
<dbReference type="PANTHER" id="PTHR15681:SF1">
    <property type="entry name" value="MAD2L1-BINDING PROTEIN"/>
    <property type="match status" value="1"/>
</dbReference>
<feature type="coiled-coil region" evidence="1">
    <location>
        <begin position="57"/>
        <end position="115"/>
    </location>
</feature>
<accession>A0A9Q0C1P1</accession>
<evidence type="ECO:0000313" key="2">
    <source>
        <dbReference type="EMBL" id="KAJ1685630.1"/>
    </source>
</evidence>
<keyword evidence="1" id="KW-0175">Coiled coil</keyword>
<organism evidence="2 3">
    <name type="scientific">Rhynchospora breviuscula</name>
    <dbReference type="NCBI Taxonomy" id="2022672"/>
    <lineage>
        <taxon>Eukaryota</taxon>
        <taxon>Viridiplantae</taxon>
        <taxon>Streptophyta</taxon>
        <taxon>Embryophyta</taxon>
        <taxon>Tracheophyta</taxon>
        <taxon>Spermatophyta</taxon>
        <taxon>Magnoliopsida</taxon>
        <taxon>Liliopsida</taxon>
        <taxon>Poales</taxon>
        <taxon>Cyperaceae</taxon>
        <taxon>Cyperoideae</taxon>
        <taxon>Rhynchosporeae</taxon>
        <taxon>Rhynchospora</taxon>
    </lineage>
</organism>
<comment type="caution">
    <text evidence="2">The sequence shown here is derived from an EMBL/GenBank/DDBJ whole genome shotgun (WGS) entry which is preliminary data.</text>
</comment>
<dbReference type="InterPro" id="IPR053729">
    <property type="entry name" value="MAD2L1BP_domain_sf"/>
</dbReference>
<dbReference type="GO" id="GO:0005634">
    <property type="term" value="C:nucleus"/>
    <property type="evidence" value="ECO:0007669"/>
    <property type="project" value="InterPro"/>
</dbReference>
<protein>
    <submittedName>
        <fullName evidence="2">Uncharacterized protein</fullName>
    </submittedName>
</protein>